<feature type="transmembrane region" description="Helical" evidence="5">
    <location>
        <begin position="72"/>
        <end position="89"/>
    </location>
</feature>
<feature type="transmembrane region" description="Helical" evidence="5">
    <location>
        <begin position="34"/>
        <end position="52"/>
    </location>
</feature>
<accession>A0A922NWL6</accession>
<evidence type="ECO:0000313" key="7">
    <source>
        <dbReference type="EMBL" id="KEQ04260.1"/>
    </source>
</evidence>
<comment type="subcellular location">
    <subcellularLocation>
        <location evidence="1">Membrane</location>
        <topology evidence="1">Multi-pass membrane protein</topology>
    </subcellularLocation>
</comment>
<dbReference type="Proteomes" id="UP000052167">
    <property type="component" value="Unassembled WGS sequence"/>
</dbReference>
<evidence type="ECO:0000259" key="6">
    <source>
        <dbReference type="Pfam" id="PF04138"/>
    </source>
</evidence>
<evidence type="ECO:0000313" key="8">
    <source>
        <dbReference type="Proteomes" id="UP000052167"/>
    </source>
</evidence>
<dbReference type="EMBL" id="JOKJ01000026">
    <property type="protein sequence ID" value="KEQ04260.1"/>
    <property type="molecule type" value="Genomic_DNA"/>
</dbReference>
<sequence length="132" mass="14944">MNLVVRYGAFALISTLINFSAQEATVQILPGHPLMLSIFVGTVAGFVVKYVLDKKWIFFDDYTSHRSEARKVTLYGLFSVMTTVIFWSFEVAFWTLWGTTFAKYAGGALGLAIGYVSKYALDRRFVFRSERA</sequence>
<dbReference type="NCBIfam" id="NF037976">
    <property type="entry name" value="gtrA_1"/>
    <property type="match status" value="1"/>
</dbReference>
<keyword evidence="4 5" id="KW-0472">Membrane</keyword>
<dbReference type="GO" id="GO:0016020">
    <property type="term" value="C:membrane"/>
    <property type="evidence" value="ECO:0007669"/>
    <property type="project" value="UniProtKB-SubCell"/>
</dbReference>
<evidence type="ECO:0000256" key="2">
    <source>
        <dbReference type="ARBA" id="ARBA00022692"/>
    </source>
</evidence>
<proteinExistence type="predicted"/>
<organism evidence="7 8">
    <name type="scientific">Pseudorhizobium pelagicum</name>
    <dbReference type="NCBI Taxonomy" id="1509405"/>
    <lineage>
        <taxon>Bacteria</taxon>
        <taxon>Pseudomonadati</taxon>
        <taxon>Pseudomonadota</taxon>
        <taxon>Alphaproteobacteria</taxon>
        <taxon>Hyphomicrobiales</taxon>
        <taxon>Rhizobiaceae</taxon>
        <taxon>Rhizobium/Agrobacterium group</taxon>
        <taxon>Pseudorhizobium</taxon>
    </lineage>
</organism>
<keyword evidence="2 5" id="KW-0812">Transmembrane</keyword>
<dbReference type="InterPro" id="IPR007267">
    <property type="entry name" value="GtrA_DPMS_TM"/>
</dbReference>
<reference evidence="7 8" key="1">
    <citation type="submission" date="2014-06" db="EMBL/GenBank/DDBJ databases">
        <title>Rhizobium pelagicum/R2-400B4.</title>
        <authorList>
            <person name="Kimes N.E."/>
            <person name="Lopez-Perez M."/>
        </authorList>
    </citation>
    <scope>NUCLEOTIDE SEQUENCE [LARGE SCALE GENOMIC DNA]</scope>
    <source>
        <strain evidence="7 8">R2-400B4</strain>
    </source>
</reference>
<dbReference type="AlphaFoldDB" id="A0A922NWL6"/>
<protein>
    <submittedName>
        <fullName evidence="7">Membrane protein</fullName>
    </submittedName>
</protein>
<dbReference type="GO" id="GO:0000271">
    <property type="term" value="P:polysaccharide biosynthetic process"/>
    <property type="evidence" value="ECO:0007669"/>
    <property type="project" value="InterPro"/>
</dbReference>
<dbReference type="RefSeq" id="WP_037168361.1">
    <property type="nucleotide sequence ID" value="NZ_CAJXID010000019.1"/>
</dbReference>
<evidence type="ECO:0000256" key="3">
    <source>
        <dbReference type="ARBA" id="ARBA00022989"/>
    </source>
</evidence>
<feature type="transmembrane region" description="Helical" evidence="5">
    <location>
        <begin position="101"/>
        <end position="121"/>
    </location>
</feature>
<dbReference type="Pfam" id="PF04138">
    <property type="entry name" value="GtrA_DPMS_TM"/>
    <property type="match status" value="1"/>
</dbReference>
<name>A0A922NWL6_9HYPH</name>
<keyword evidence="8" id="KW-1185">Reference proteome</keyword>
<keyword evidence="3 5" id="KW-1133">Transmembrane helix</keyword>
<evidence type="ECO:0000256" key="4">
    <source>
        <dbReference type="ARBA" id="ARBA00023136"/>
    </source>
</evidence>
<comment type="caution">
    <text evidence="7">The sequence shown here is derived from an EMBL/GenBank/DDBJ whole genome shotgun (WGS) entry which is preliminary data.</text>
</comment>
<feature type="domain" description="GtrA/DPMS transmembrane" evidence="6">
    <location>
        <begin position="6"/>
        <end position="127"/>
    </location>
</feature>
<evidence type="ECO:0000256" key="5">
    <source>
        <dbReference type="SAM" id="Phobius"/>
    </source>
</evidence>
<gene>
    <name evidence="7" type="ORF">GV68_13515</name>
</gene>
<evidence type="ECO:0000256" key="1">
    <source>
        <dbReference type="ARBA" id="ARBA00004141"/>
    </source>
</evidence>